<gene>
    <name evidence="1" type="ORF">C1C98_26680</name>
</gene>
<protein>
    <submittedName>
        <fullName evidence="1">Uncharacterized protein</fullName>
    </submittedName>
</protein>
<dbReference type="Proteomes" id="UP000235315">
    <property type="component" value="Chromosome"/>
</dbReference>
<dbReference type="EMBL" id="CP025738">
    <property type="protein sequence ID" value="AUO48780.1"/>
    <property type="molecule type" value="Genomic_DNA"/>
</dbReference>
<name>A0ABM6R6U9_PSEO1</name>
<organism evidence="1 2">
    <name type="scientific">Pseudomonas ogarae (strain DSM 112162 / CECT 30235 / F113)</name>
    <dbReference type="NCBI Taxonomy" id="1114970"/>
    <lineage>
        <taxon>Bacteria</taxon>
        <taxon>Pseudomonadati</taxon>
        <taxon>Pseudomonadota</taxon>
        <taxon>Gammaproteobacteria</taxon>
        <taxon>Pseudomonadales</taxon>
        <taxon>Pseudomonadaceae</taxon>
        <taxon>Pseudomonas</taxon>
    </lineage>
</organism>
<evidence type="ECO:0000313" key="1">
    <source>
        <dbReference type="EMBL" id="AUO48780.1"/>
    </source>
</evidence>
<accession>A0ABM6R6U9</accession>
<proteinExistence type="predicted"/>
<keyword evidence="2" id="KW-1185">Reference proteome</keyword>
<sequence>MTVQYRILWEQSLLAMAVDQTAWMFTGPPQSRASFAPTRGTASVRRQAFQTNEWARREQILE</sequence>
<reference evidence="1 2" key="1">
    <citation type="submission" date="2018-01" db="EMBL/GenBank/DDBJ databases">
        <title>Tropical forage species Digitaria eriantha prevents oxidative stress under low temperature conditions by the incorporation of polyhydroxybutyrate-producing endophytic bacteria.</title>
        <authorList>
            <person name="Stritzler M."/>
            <person name="Ayub N."/>
        </authorList>
    </citation>
    <scope>NUCLEOTIDE SEQUENCE [LARGE SCALE GENOMIC DNA]</scope>
    <source>
        <strain evidence="1 2">FR1</strain>
    </source>
</reference>
<evidence type="ECO:0000313" key="2">
    <source>
        <dbReference type="Proteomes" id="UP000235315"/>
    </source>
</evidence>